<dbReference type="FunFam" id="1.10.10.60:FF:000269">
    <property type="entry name" value="Transcription factor MYB46"/>
    <property type="match status" value="1"/>
</dbReference>
<dbReference type="GeneID" id="101507192"/>
<keyword evidence="7" id="KW-0539">Nucleus</keyword>
<keyword evidence="3" id="KW-0805">Transcription regulation</keyword>
<keyword evidence="5" id="KW-0010">Activator</keyword>
<keyword evidence="6" id="KW-0804">Transcription</keyword>
<feature type="domain" description="Myb-like" evidence="8">
    <location>
        <begin position="80"/>
        <end position="130"/>
    </location>
</feature>
<dbReference type="eggNOG" id="KOG0048">
    <property type="taxonomic scope" value="Eukaryota"/>
</dbReference>
<dbReference type="Gene3D" id="1.10.10.60">
    <property type="entry name" value="Homeodomain-like"/>
    <property type="match status" value="2"/>
</dbReference>
<dbReference type="SMART" id="SM00717">
    <property type="entry name" value="SANT"/>
    <property type="match status" value="2"/>
</dbReference>
<accession>A0A1S2Y5Z6</accession>
<dbReference type="STRING" id="3827.A0A1S2Y5Z6"/>
<feature type="domain" description="HTH myb-type" evidence="9">
    <location>
        <begin position="80"/>
        <end position="134"/>
    </location>
</feature>
<dbReference type="InterPro" id="IPR009057">
    <property type="entry name" value="Homeodomain-like_sf"/>
</dbReference>
<dbReference type="GO" id="GO:0005634">
    <property type="term" value="C:nucleus"/>
    <property type="evidence" value="ECO:0007669"/>
    <property type="project" value="UniProtKB-SubCell"/>
</dbReference>
<evidence type="ECO:0000256" key="6">
    <source>
        <dbReference type="ARBA" id="ARBA00023163"/>
    </source>
</evidence>
<dbReference type="GO" id="GO:0003690">
    <property type="term" value="F:double-stranded DNA binding"/>
    <property type="evidence" value="ECO:0007669"/>
    <property type="project" value="UniProtKB-ARBA"/>
</dbReference>
<protein>
    <submittedName>
        <fullName evidence="11">Transcription factor MYB83-like</fullName>
    </submittedName>
</protein>
<dbReference type="PROSITE" id="PS51294">
    <property type="entry name" value="HTH_MYB"/>
    <property type="match status" value="2"/>
</dbReference>
<keyword evidence="4" id="KW-0238">DNA-binding</keyword>
<sequence>MQMRKPDLITGINNKMNNNNNNNNISKNKLRKGLWSPEEDEKLVRYMITKGQGCWSDIARNAGLQRCGKSCRLRWINYLRPDLKRGAFSPQEEELIIHLHSILGNRWSQIAARLPGRTDNEIKNFWNSTLKKRLKTNNNNTSQSPSDSSDQQIDVFDMKNNMIMPINEQDLMTLCMDNSSSSTSSSSIQSMQMHAMVLSDQFDHPFSLLSNINNIPTCLTQDGNMVVDDIGLHSDDHYGILEANNKMGLLENDFELPPLESRISMEDKSMIPLINHNVMKSYNINHFNNSCFNNTNQIQNSKVEDFFGFGNHGQGENLRMGEWDFEGLMQDMSYFPTLDFQV</sequence>
<dbReference type="GO" id="GO:2000652">
    <property type="term" value="P:regulation of secondary cell wall biogenesis"/>
    <property type="evidence" value="ECO:0007669"/>
    <property type="project" value="UniProtKB-ARBA"/>
</dbReference>
<feature type="domain" description="HTH myb-type" evidence="9">
    <location>
        <begin position="27"/>
        <end position="79"/>
    </location>
</feature>
<proteinExistence type="predicted"/>
<dbReference type="PROSITE" id="PS50090">
    <property type="entry name" value="MYB_LIKE"/>
    <property type="match status" value="2"/>
</dbReference>
<dbReference type="SUPFAM" id="SSF46689">
    <property type="entry name" value="Homeodomain-like"/>
    <property type="match status" value="1"/>
</dbReference>
<evidence type="ECO:0000313" key="11">
    <source>
        <dbReference type="RefSeq" id="XP_004499875.1"/>
    </source>
</evidence>
<dbReference type="RefSeq" id="XP_004499875.1">
    <property type="nucleotide sequence ID" value="XM_004499818.3"/>
</dbReference>
<evidence type="ECO:0000256" key="2">
    <source>
        <dbReference type="ARBA" id="ARBA00022737"/>
    </source>
</evidence>
<keyword evidence="2" id="KW-0677">Repeat</keyword>
<dbReference type="PANTHER" id="PTHR47997">
    <property type="entry name" value="MYB DOMAIN PROTEIN 55"/>
    <property type="match status" value="1"/>
</dbReference>
<evidence type="ECO:0000259" key="9">
    <source>
        <dbReference type="PROSITE" id="PS51294"/>
    </source>
</evidence>
<dbReference type="PANTHER" id="PTHR47997:SF45">
    <property type="entry name" value="TRANSCRIPTION FACTOR MYB83"/>
    <property type="match status" value="1"/>
</dbReference>
<dbReference type="GO" id="GO:0045893">
    <property type="term" value="P:positive regulation of DNA-templated transcription"/>
    <property type="evidence" value="ECO:0007669"/>
    <property type="project" value="UniProtKB-ARBA"/>
</dbReference>
<dbReference type="AlphaFoldDB" id="A0A1S2Y5Z6"/>
<feature type="domain" description="Myb-like" evidence="8">
    <location>
        <begin position="27"/>
        <end position="79"/>
    </location>
</feature>
<reference evidence="10" key="1">
    <citation type="journal article" date="2013" name="Nat. Biotechnol.">
        <title>Draft genome sequence of chickpea (Cicer arietinum) provides a resource for trait improvement.</title>
        <authorList>
            <person name="Varshney R.K."/>
            <person name="Song C."/>
            <person name="Saxena R.K."/>
            <person name="Azam S."/>
            <person name="Yu S."/>
            <person name="Sharpe A.G."/>
            <person name="Cannon S."/>
            <person name="Baek J."/>
            <person name="Rosen B.D."/>
            <person name="Tar'an B."/>
            <person name="Millan T."/>
            <person name="Zhang X."/>
            <person name="Ramsay L.D."/>
            <person name="Iwata A."/>
            <person name="Wang Y."/>
            <person name="Nelson W."/>
            <person name="Farmer A.D."/>
            <person name="Gaur P.M."/>
            <person name="Soderlund C."/>
            <person name="Penmetsa R.V."/>
            <person name="Xu C."/>
            <person name="Bharti A.K."/>
            <person name="He W."/>
            <person name="Winter P."/>
            <person name="Zhao S."/>
            <person name="Hane J.K."/>
            <person name="Carrasquilla-Garcia N."/>
            <person name="Condie J.A."/>
            <person name="Upadhyaya H.D."/>
            <person name="Luo M.C."/>
            <person name="Thudi M."/>
            <person name="Gowda C.L."/>
            <person name="Singh N.P."/>
            <person name="Lichtenzveig J."/>
            <person name="Gali K.K."/>
            <person name="Rubio J."/>
            <person name="Nadarajan N."/>
            <person name="Dolezel J."/>
            <person name="Bansal K.C."/>
            <person name="Xu X."/>
            <person name="Edwards D."/>
            <person name="Zhang G."/>
            <person name="Kahl G."/>
            <person name="Gil J."/>
            <person name="Singh K.B."/>
            <person name="Datta S.K."/>
            <person name="Jackson S.A."/>
            <person name="Wang J."/>
            <person name="Cook D.R."/>
        </authorList>
    </citation>
    <scope>NUCLEOTIDE SEQUENCE [LARGE SCALE GENOMIC DNA]</scope>
    <source>
        <strain evidence="10">cv. CDC Frontier</strain>
    </source>
</reference>
<name>A0A1S2Y5Z6_CICAR</name>
<gene>
    <name evidence="11" type="primary">LOC101507192</name>
</gene>
<evidence type="ECO:0000256" key="1">
    <source>
        <dbReference type="ARBA" id="ARBA00004123"/>
    </source>
</evidence>
<evidence type="ECO:0000256" key="4">
    <source>
        <dbReference type="ARBA" id="ARBA00023125"/>
    </source>
</evidence>
<comment type="subcellular location">
    <subcellularLocation>
        <location evidence="1">Nucleus</location>
    </subcellularLocation>
</comment>
<dbReference type="OrthoDB" id="2143914at2759"/>
<dbReference type="PaxDb" id="3827-XP_004499875.1"/>
<evidence type="ECO:0000256" key="3">
    <source>
        <dbReference type="ARBA" id="ARBA00023015"/>
    </source>
</evidence>
<dbReference type="InterPro" id="IPR017930">
    <property type="entry name" value="Myb_dom"/>
</dbReference>
<dbReference type="FunFam" id="1.10.10.60:FF:000077">
    <property type="entry name" value="MYB transcription factor"/>
    <property type="match status" value="1"/>
</dbReference>
<dbReference type="InterPro" id="IPR051953">
    <property type="entry name" value="Plant_SW-associated_TFs"/>
</dbReference>
<evidence type="ECO:0000256" key="5">
    <source>
        <dbReference type="ARBA" id="ARBA00023159"/>
    </source>
</evidence>
<organism evidence="10 11">
    <name type="scientific">Cicer arietinum</name>
    <name type="common">Chickpea</name>
    <name type="synonym">Garbanzo</name>
    <dbReference type="NCBI Taxonomy" id="3827"/>
    <lineage>
        <taxon>Eukaryota</taxon>
        <taxon>Viridiplantae</taxon>
        <taxon>Streptophyta</taxon>
        <taxon>Embryophyta</taxon>
        <taxon>Tracheophyta</taxon>
        <taxon>Spermatophyta</taxon>
        <taxon>Magnoliopsida</taxon>
        <taxon>eudicotyledons</taxon>
        <taxon>Gunneridae</taxon>
        <taxon>Pentapetalae</taxon>
        <taxon>rosids</taxon>
        <taxon>fabids</taxon>
        <taxon>Fabales</taxon>
        <taxon>Fabaceae</taxon>
        <taxon>Papilionoideae</taxon>
        <taxon>50 kb inversion clade</taxon>
        <taxon>NPAAA clade</taxon>
        <taxon>Hologalegina</taxon>
        <taxon>IRL clade</taxon>
        <taxon>Cicereae</taxon>
        <taxon>Cicer</taxon>
    </lineage>
</organism>
<dbReference type="KEGG" id="cam:101507192"/>
<evidence type="ECO:0000313" key="10">
    <source>
        <dbReference type="Proteomes" id="UP000087171"/>
    </source>
</evidence>
<dbReference type="InterPro" id="IPR001005">
    <property type="entry name" value="SANT/Myb"/>
</dbReference>
<dbReference type="CDD" id="cd00167">
    <property type="entry name" value="SANT"/>
    <property type="match status" value="2"/>
</dbReference>
<dbReference type="GO" id="GO:0043565">
    <property type="term" value="F:sequence-specific DNA binding"/>
    <property type="evidence" value="ECO:0007669"/>
    <property type="project" value="UniProtKB-ARBA"/>
</dbReference>
<keyword evidence="10" id="KW-1185">Reference proteome</keyword>
<dbReference type="Proteomes" id="UP000087171">
    <property type="component" value="Chromosome Ca5"/>
</dbReference>
<reference evidence="11" key="2">
    <citation type="submission" date="2025-08" db="UniProtKB">
        <authorList>
            <consortium name="RefSeq"/>
        </authorList>
    </citation>
    <scope>IDENTIFICATION</scope>
    <source>
        <tissue evidence="11">Etiolated seedlings</tissue>
    </source>
</reference>
<dbReference type="Pfam" id="PF00249">
    <property type="entry name" value="Myb_DNA-binding"/>
    <property type="match status" value="2"/>
</dbReference>
<evidence type="ECO:0000256" key="7">
    <source>
        <dbReference type="ARBA" id="ARBA00023242"/>
    </source>
</evidence>
<evidence type="ECO:0000259" key="8">
    <source>
        <dbReference type="PROSITE" id="PS50090"/>
    </source>
</evidence>